<keyword evidence="1" id="KW-1133">Transmembrane helix</keyword>
<evidence type="ECO:0000256" key="1">
    <source>
        <dbReference type="SAM" id="Phobius"/>
    </source>
</evidence>
<dbReference type="EMBL" id="BPLR01018051">
    <property type="protein sequence ID" value="GIY96469.1"/>
    <property type="molecule type" value="Genomic_DNA"/>
</dbReference>
<evidence type="ECO:0000313" key="2">
    <source>
        <dbReference type="EMBL" id="GIY96469.1"/>
    </source>
</evidence>
<gene>
    <name evidence="2" type="ORF">CEXT_433961</name>
</gene>
<sequence>MLHPRKIIGNYCDSDYRKSNYSLFVCGPLPPFTLSLFHFLYPLLKCYCVSTRSMVITGSEVSVTMDTVSMTKYAMVMAISVCCDALVMV</sequence>
<protein>
    <submittedName>
        <fullName evidence="2">Uncharacterized protein</fullName>
    </submittedName>
</protein>
<organism evidence="2 3">
    <name type="scientific">Caerostris extrusa</name>
    <name type="common">Bark spider</name>
    <name type="synonym">Caerostris bankana</name>
    <dbReference type="NCBI Taxonomy" id="172846"/>
    <lineage>
        <taxon>Eukaryota</taxon>
        <taxon>Metazoa</taxon>
        <taxon>Ecdysozoa</taxon>
        <taxon>Arthropoda</taxon>
        <taxon>Chelicerata</taxon>
        <taxon>Arachnida</taxon>
        <taxon>Araneae</taxon>
        <taxon>Araneomorphae</taxon>
        <taxon>Entelegynae</taxon>
        <taxon>Araneoidea</taxon>
        <taxon>Araneidae</taxon>
        <taxon>Caerostris</taxon>
    </lineage>
</organism>
<feature type="transmembrane region" description="Helical" evidence="1">
    <location>
        <begin position="21"/>
        <end position="44"/>
    </location>
</feature>
<name>A0AAV4XRL0_CAEEX</name>
<keyword evidence="3" id="KW-1185">Reference proteome</keyword>
<proteinExistence type="predicted"/>
<evidence type="ECO:0000313" key="3">
    <source>
        <dbReference type="Proteomes" id="UP001054945"/>
    </source>
</evidence>
<comment type="caution">
    <text evidence="2">The sequence shown here is derived from an EMBL/GenBank/DDBJ whole genome shotgun (WGS) entry which is preliminary data.</text>
</comment>
<dbReference type="Proteomes" id="UP001054945">
    <property type="component" value="Unassembled WGS sequence"/>
</dbReference>
<dbReference type="AlphaFoldDB" id="A0AAV4XRL0"/>
<reference evidence="2 3" key="1">
    <citation type="submission" date="2021-06" db="EMBL/GenBank/DDBJ databases">
        <title>Caerostris extrusa draft genome.</title>
        <authorList>
            <person name="Kono N."/>
            <person name="Arakawa K."/>
        </authorList>
    </citation>
    <scope>NUCLEOTIDE SEQUENCE [LARGE SCALE GENOMIC DNA]</scope>
</reference>
<keyword evidence="1" id="KW-0812">Transmembrane</keyword>
<accession>A0AAV4XRL0</accession>
<keyword evidence="1" id="KW-0472">Membrane</keyword>